<feature type="binding site" evidence="11">
    <location>
        <position position="30"/>
    </location>
    <ligand>
        <name>substrate</name>
    </ligand>
</feature>
<comment type="cofactor">
    <cofactor evidence="2 11">
        <name>Mg(2+)</name>
        <dbReference type="ChEBI" id="CHEBI:18420"/>
    </cofactor>
</comment>
<keyword evidence="9 11" id="KW-0460">Magnesium</keyword>
<organism evidence="12 13">
    <name type="scientific">Butyrivibrio proteoclasticus</name>
    <dbReference type="NCBI Taxonomy" id="43305"/>
    <lineage>
        <taxon>Bacteria</taxon>
        <taxon>Bacillati</taxon>
        <taxon>Bacillota</taxon>
        <taxon>Clostridia</taxon>
        <taxon>Lachnospirales</taxon>
        <taxon>Lachnospiraceae</taxon>
        <taxon>Butyrivibrio</taxon>
    </lineage>
</organism>
<keyword evidence="4 11" id="KW-0808">Transferase</keyword>
<dbReference type="RefSeq" id="WP_074884773.1">
    <property type="nucleotide sequence ID" value="NZ_FOXO01000004.1"/>
</dbReference>
<evidence type="ECO:0000256" key="5">
    <source>
        <dbReference type="ARBA" id="ARBA00022723"/>
    </source>
</evidence>
<feature type="binding site" evidence="11">
    <location>
        <position position="118"/>
    </location>
    <ligand>
        <name>ATP</name>
        <dbReference type="ChEBI" id="CHEBI:30616"/>
    </ligand>
</feature>
<evidence type="ECO:0000256" key="7">
    <source>
        <dbReference type="ARBA" id="ARBA00022777"/>
    </source>
</evidence>
<keyword evidence="5 11" id="KW-0479">Metal-binding</keyword>
<comment type="catalytic activity">
    <reaction evidence="1 11">
        <text>5-(2-hydroxyethyl)-4-methylthiazole + ATP = 4-methyl-5-(2-phosphooxyethyl)-thiazole + ADP + H(+)</text>
        <dbReference type="Rhea" id="RHEA:24212"/>
        <dbReference type="ChEBI" id="CHEBI:15378"/>
        <dbReference type="ChEBI" id="CHEBI:17957"/>
        <dbReference type="ChEBI" id="CHEBI:30616"/>
        <dbReference type="ChEBI" id="CHEBI:58296"/>
        <dbReference type="ChEBI" id="CHEBI:456216"/>
        <dbReference type="EC" id="2.7.1.50"/>
    </reaction>
</comment>
<dbReference type="OrthoDB" id="9778146at2"/>
<dbReference type="InterPro" id="IPR029056">
    <property type="entry name" value="Ribokinase-like"/>
</dbReference>
<dbReference type="AlphaFoldDB" id="A0A1I5RQT9"/>
<dbReference type="GO" id="GO:0000287">
    <property type="term" value="F:magnesium ion binding"/>
    <property type="evidence" value="ECO:0007669"/>
    <property type="project" value="UniProtKB-UniRule"/>
</dbReference>
<dbReference type="EMBL" id="FOXO01000004">
    <property type="protein sequence ID" value="SFP60875.1"/>
    <property type="molecule type" value="Genomic_DNA"/>
</dbReference>
<dbReference type="CDD" id="cd01170">
    <property type="entry name" value="THZ_kinase"/>
    <property type="match status" value="1"/>
</dbReference>
<evidence type="ECO:0000256" key="9">
    <source>
        <dbReference type="ARBA" id="ARBA00022842"/>
    </source>
</evidence>
<evidence type="ECO:0000256" key="2">
    <source>
        <dbReference type="ARBA" id="ARBA00001946"/>
    </source>
</evidence>
<dbReference type="UniPathway" id="UPA00060">
    <property type="reaction ID" value="UER00139"/>
</dbReference>
<dbReference type="PRINTS" id="PR01099">
    <property type="entry name" value="HYETHTZKNASE"/>
</dbReference>
<evidence type="ECO:0000256" key="3">
    <source>
        <dbReference type="ARBA" id="ARBA00004868"/>
    </source>
</evidence>
<dbReference type="PIRSF" id="PIRSF000513">
    <property type="entry name" value="Thz_kinase"/>
    <property type="match status" value="1"/>
</dbReference>
<feature type="binding site" evidence="11">
    <location>
        <position position="193"/>
    </location>
    <ligand>
        <name>substrate</name>
    </ligand>
</feature>
<reference evidence="13" key="1">
    <citation type="submission" date="2016-10" db="EMBL/GenBank/DDBJ databases">
        <authorList>
            <person name="Varghese N."/>
            <person name="Submissions S."/>
        </authorList>
    </citation>
    <scope>NUCLEOTIDE SEQUENCE [LARGE SCALE GENOMIC DNA]</scope>
    <source>
        <strain evidence="13">P18</strain>
    </source>
</reference>
<dbReference type="NCBIfam" id="NF006830">
    <property type="entry name" value="PRK09355.1"/>
    <property type="match status" value="1"/>
</dbReference>
<keyword evidence="10 11" id="KW-0784">Thiamine biosynthesis</keyword>
<evidence type="ECO:0000313" key="13">
    <source>
        <dbReference type="Proteomes" id="UP000182624"/>
    </source>
</evidence>
<proteinExistence type="inferred from homology"/>
<dbReference type="GO" id="GO:0009229">
    <property type="term" value="P:thiamine diphosphate biosynthetic process"/>
    <property type="evidence" value="ECO:0007669"/>
    <property type="project" value="UniProtKB-UniRule"/>
</dbReference>
<comment type="pathway">
    <text evidence="3 11">Cofactor biosynthesis; thiamine diphosphate biosynthesis; 4-methyl-5-(2-phosphoethyl)-thiazole from 5-(2-hydroxyethyl)-4-methylthiazole: step 1/1.</text>
</comment>
<evidence type="ECO:0000256" key="11">
    <source>
        <dbReference type="HAMAP-Rule" id="MF_00228"/>
    </source>
</evidence>
<keyword evidence="7 11" id="KW-0418">Kinase</keyword>
<evidence type="ECO:0000256" key="10">
    <source>
        <dbReference type="ARBA" id="ARBA00022977"/>
    </source>
</evidence>
<evidence type="ECO:0000256" key="1">
    <source>
        <dbReference type="ARBA" id="ARBA00001771"/>
    </source>
</evidence>
<keyword evidence="8 11" id="KW-0067">ATP-binding</keyword>
<dbReference type="GO" id="GO:0004417">
    <property type="term" value="F:hydroxyethylthiazole kinase activity"/>
    <property type="evidence" value="ECO:0007669"/>
    <property type="project" value="UniProtKB-UniRule"/>
</dbReference>
<keyword evidence="6 11" id="KW-0547">Nucleotide-binding</keyword>
<gene>
    <name evidence="11" type="primary">thiM</name>
    <name evidence="12" type="ORF">SAMN04487928_104145</name>
</gene>
<evidence type="ECO:0000256" key="4">
    <source>
        <dbReference type="ARBA" id="ARBA00022679"/>
    </source>
</evidence>
<dbReference type="Gene3D" id="3.40.1190.20">
    <property type="match status" value="1"/>
</dbReference>
<dbReference type="Proteomes" id="UP000182624">
    <property type="component" value="Unassembled WGS sequence"/>
</dbReference>
<dbReference type="Pfam" id="PF02110">
    <property type="entry name" value="HK"/>
    <property type="match status" value="1"/>
</dbReference>
<dbReference type="SUPFAM" id="SSF53613">
    <property type="entry name" value="Ribokinase-like"/>
    <property type="match status" value="1"/>
</dbReference>
<evidence type="ECO:0000256" key="8">
    <source>
        <dbReference type="ARBA" id="ARBA00022840"/>
    </source>
</evidence>
<dbReference type="HAMAP" id="MF_00228">
    <property type="entry name" value="Thz_kinase"/>
    <property type="match status" value="1"/>
</dbReference>
<protein>
    <recommendedName>
        <fullName evidence="11">Hydroxyethylthiazole kinase</fullName>
        <ecNumber evidence="11">2.7.1.50</ecNumber>
    </recommendedName>
    <alternativeName>
        <fullName evidence="11">4-methyl-5-beta-hydroxyethylthiazole kinase</fullName>
        <shortName evidence="11">TH kinase</shortName>
        <shortName evidence="11">Thz kinase</shortName>
    </alternativeName>
</protein>
<dbReference type="EC" id="2.7.1.50" evidence="11"/>
<comment type="function">
    <text evidence="11">Catalyzes the phosphorylation of the hydroxyl group of 4-methyl-5-beta-hydroxyethylthiazole (THZ).</text>
</comment>
<feature type="binding site" evidence="11">
    <location>
        <position position="166"/>
    </location>
    <ligand>
        <name>ATP</name>
        <dbReference type="ChEBI" id="CHEBI:30616"/>
    </ligand>
</feature>
<evidence type="ECO:0000256" key="6">
    <source>
        <dbReference type="ARBA" id="ARBA00022741"/>
    </source>
</evidence>
<sequence>MADLIHCITNPISMMQCANAVLAIGDKPIMAEHPLEVKEITNDASALLLNLGNISDTRMEAMKISFEAALFKELPIVLDAVGVACSELRRNFVLGLINKRAALMRDKSRKFKGFFLIKGNNSEIKALLDEHYRGLGVDADESLKKEDSIKASIKLATSLNAVVLCSGETDVITDGKETFLLLNGVPEMGSVTGTGCMLGAVCASFLAHDKSLDQVIKACAFFGIAGELAREELLKNQKDMYEGCSPIGCGSFLIKLLDELSVVNEDIIEKRIKLQNI</sequence>
<dbReference type="InterPro" id="IPR000417">
    <property type="entry name" value="Hyethyz_kinase"/>
</dbReference>
<keyword evidence="13" id="KW-1185">Reference proteome</keyword>
<accession>A0A1I5RQT9</accession>
<comment type="similarity">
    <text evidence="11">Belongs to the Thz kinase family.</text>
</comment>
<evidence type="ECO:0000313" key="12">
    <source>
        <dbReference type="EMBL" id="SFP60875.1"/>
    </source>
</evidence>
<name>A0A1I5RQT9_9FIRM</name>
<dbReference type="GO" id="GO:0009228">
    <property type="term" value="P:thiamine biosynthetic process"/>
    <property type="evidence" value="ECO:0007669"/>
    <property type="project" value="UniProtKB-KW"/>
</dbReference>
<dbReference type="GO" id="GO:0005524">
    <property type="term" value="F:ATP binding"/>
    <property type="evidence" value="ECO:0007669"/>
    <property type="project" value="UniProtKB-UniRule"/>
</dbReference>